<reference evidence="3" key="1">
    <citation type="journal article" date="2018" name="Nat. Plants">
        <title>Whole-genome landscape of Medicago truncatula symbiotic genes.</title>
        <authorList>
            <person name="Pecrix Y."/>
            <person name="Gamas P."/>
            <person name="Carrere S."/>
        </authorList>
    </citation>
    <scope>NUCLEOTIDE SEQUENCE</scope>
    <source>
        <tissue evidence="3">Leaves</tissue>
    </source>
</reference>
<protein>
    <submittedName>
        <fullName evidence="3">Putative isoflavone-7-O-beta-glucoside 6''-O-malonyltransferase</fullName>
        <ecNumber evidence="3">2.3.1.115</ecNumber>
    </submittedName>
</protein>
<gene>
    <name evidence="3" type="ORF">MtrunA17_Chr7g0219291</name>
</gene>
<dbReference type="PANTHER" id="PTHR31625">
    <property type="match status" value="1"/>
</dbReference>
<name>A0A396GY84_MEDTR</name>
<dbReference type="FunFam" id="3.30.559.10:FF:000046">
    <property type="entry name" value="Phenolic glucoside malonyltransferase 1"/>
    <property type="match status" value="1"/>
</dbReference>
<keyword evidence="2 3" id="KW-0012">Acyltransferase</keyword>
<dbReference type="InterPro" id="IPR051504">
    <property type="entry name" value="Plant_metabolite_acyltrans"/>
</dbReference>
<evidence type="ECO:0000256" key="2">
    <source>
        <dbReference type="ARBA" id="ARBA00023315"/>
    </source>
</evidence>
<keyword evidence="1 3" id="KW-0808">Transferase</keyword>
<dbReference type="AlphaFoldDB" id="A0A396GY84"/>
<dbReference type="FunFam" id="3.30.559.10:FF:000035">
    <property type="entry name" value="Phenolic glucoside malonyltransferase 1"/>
    <property type="match status" value="1"/>
</dbReference>
<dbReference type="InterPro" id="IPR023213">
    <property type="entry name" value="CAT-like_dom_sf"/>
</dbReference>
<dbReference type="Proteomes" id="UP000265566">
    <property type="component" value="Chromosome 7"/>
</dbReference>
<dbReference type="Pfam" id="PF02458">
    <property type="entry name" value="Transferase"/>
    <property type="match status" value="2"/>
</dbReference>
<dbReference type="EMBL" id="PSQE01000007">
    <property type="protein sequence ID" value="RHN44424.1"/>
    <property type="molecule type" value="Genomic_DNA"/>
</dbReference>
<evidence type="ECO:0000256" key="1">
    <source>
        <dbReference type="ARBA" id="ARBA00022679"/>
    </source>
</evidence>
<dbReference type="Gramene" id="rna38543">
    <property type="protein sequence ID" value="RHN44424.1"/>
    <property type="gene ID" value="gene38543"/>
</dbReference>
<comment type="caution">
    <text evidence="3">The sequence shown here is derived from an EMBL/GenBank/DDBJ whole genome shotgun (WGS) entry which is preliminary data.</text>
</comment>
<evidence type="ECO:0000313" key="3">
    <source>
        <dbReference type="EMBL" id="RHN44424.1"/>
    </source>
</evidence>
<dbReference type="EC" id="2.3.1.115" evidence="3"/>
<dbReference type="SUPFAM" id="SSF52777">
    <property type="entry name" value="CoA-dependent acyltransferases"/>
    <property type="match status" value="1"/>
</dbReference>
<dbReference type="GO" id="GO:0047164">
    <property type="term" value="F:isoflavone-7-O-beta-glucoside 6''-O-malonyltransferase activity"/>
    <property type="evidence" value="ECO:0007669"/>
    <property type="project" value="UniProtKB-EC"/>
</dbReference>
<sequence length="819" mass="92823">MFSFFLSPIIMEETLYIFPTFISMKYTIIPFSFTKSSIIFIKAWAYLCNKTFETEESPTLLQELKPIFNREIIKDPNGNNSIKILSKKYPSQKRNERSLKNFHFEPKLKDCVRATFELKHEDLDKIKQRVLSTWETFDTRESKPQNISSFVLACAYSLVCLAKAIHEVQNYKEKFGFVFAVDCRTRLKPPIANNYIGNCIWGHFIDAQPLDFIKEDGVSLVAKSIYEKIKMINEKGFLEEAIDDVYNKHSCLTREGFEIFGVAGSNRFGVYDIDLGWGKPTKVEIVSIDRGLAIGLAESKDGSGGVEVGLVLNKHVKSIDFDCDFMISYIDSTKILDRNQTTLLMFHMASNNNSNIKVHDHFKVVPPSSTKTTSIPLTFFDIFWLRFHPVERVFFYTLPNSQSHPSFFFQTIVPNLKSSLSLTLQHFLPLAGNIVWPSDSSKPIIQFDPNDDGVSLIIAESDSDFNHVVENSPHEASLSRSFIPHLESSDSFASIMSLQITLFPNSGFSIGISTHHAVLDGKSSTMFVKAWAYLCKKAIERDESPTLLSEFEPSFNREVIKDPNGNNVMDLVSTLFPSEKGNDRSLKIFPFEPQLEDSVRATFKLKHEDLDKIKQRVLSTWEIFDTKESKPQTLSSFVITCAYSLVCVAKAIHGAHNDKEKFSFVFSVDCRARLEPTIPNNYLGNCVWAYFIDTQPLDFIKEDGVFLVAKSIYEKIKMINEKGFLEGEINDMFNKIISLSSEGFEFMGVAGSHRFGVYEIDFGWGRPEKVEIVSIDRGVTIGLAESKDSKGGIEVGLALNKPVMDIFSTLFLEGLSNNE</sequence>
<accession>A0A396GY84</accession>
<organism evidence="3">
    <name type="scientific">Medicago truncatula</name>
    <name type="common">Barrel medic</name>
    <name type="synonym">Medicago tribuloides</name>
    <dbReference type="NCBI Taxonomy" id="3880"/>
    <lineage>
        <taxon>Eukaryota</taxon>
        <taxon>Viridiplantae</taxon>
        <taxon>Streptophyta</taxon>
        <taxon>Embryophyta</taxon>
        <taxon>Tracheophyta</taxon>
        <taxon>Spermatophyta</taxon>
        <taxon>Magnoliopsida</taxon>
        <taxon>eudicotyledons</taxon>
        <taxon>Gunneridae</taxon>
        <taxon>Pentapetalae</taxon>
        <taxon>rosids</taxon>
        <taxon>fabids</taxon>
        <taxon>Fabales</taxon>
        <taxon>Fabaceae</taxon>
        <taxon>Papilionoideae</taxon>
        <taxon>50 kb inversion clade</taxon>
        <taxon>NPAAA clade</taxon>
        <taxon>Hologalegina</taxon>
        <taxon>IRL clade</taxon>
        <taxon>Trifolieae</taxon>
        <taxon>Medicago</taxon>
    </lineage>
</organism>
<dbReference type="Gene3D" id="3.30.559.10">
    <property type="entry name" value="Chloramphenicol acetyltransferase-like domain"/>
    <property type="match status" value="3"/>
</dbReference>
<proteinExistence type="predicted"/>